<dbReference type="Proteomes" id="UP000054166">
    <property type="component" value="Unassembled WGS sequence"/>
</dbReference>
<name>A0A0C3EYT4_PILCF</name>
<gene>
    <name evidence="1" type="ORF">PILCRDRAFT_612565</name>
</gene>
<dbReference type="InParanoid" id="A0A0C3EYT4"/>
<evidence type="ECO:0000313" key="1">
    <source>
        <dbReference type="EMBL" id="KIM77675.1"/>
    </source>
</evidence>
<accession>A0A0C3EYT4</accession>
<evidence type="ECO:0000313" key="2">
    <source>
        <dbReference type="Proteomes" id="UP000054166"/>
    </source>
</evidence>
<keyword evidence="2" id="KW-1185">Reference proteome</keyword>
<reference evidence="2" key="2">
    <citation type="submission" date="2015-01" db="EMBL/GenBank/DDBJ databases">
        <title>Evolutionary Origins and Diversification of the Mycorrhizal Mutualists.</title>
        <authorList>
            <consortium name="DOE Joint Genome Institute"/>
            <consortium name="Mycorrhizal Genomics Consortium"/>
            <person name="Kohler A."/>
            <person name="Kuo A."/>
            <person name="Nagy L.G."/>
            <person name="Floudas D."/>
            <person name="Copeland A."/>
            <person name="Barry K.W."/>
            <person name="Cichocki N."/>
            <person name="Veneault-Fourrey C."/>
            <person name="LaButti K."/>
            <person name="Lindquist E.A."/>
            <person name="Lipzen A."/>
            <person name="Lundell T."/>
            <person name="Morin E."/>
            <person name="Murat C."/>
            <person name="Riley R."/>
            <person name="Ohm R."/>
            <person name="Sun H."/>
            <person name="Tunlid A."/>
            <person name="Henrissat B."/>
            <person name="Grigoriev I.V."/>
            <person name="Hibbett D.S."/>
            <person name="Martin F."/>
        </authorList>
    </citation>
    <scope>NUCLEOTIDE SEQUENCE [LARGE SCALE GENOMIC DNA]</scope>
    <source>
        <strain evidence="2">F 1598</strain>
    </source>
</reference>
<proteinExistence type="predicted"/>
<dbReference type="EMBL" id="KN833022">
    <property type="protein sequence ID" value="KIM77675.1"/>
    <property type="molecule type" value="Genomic_DNA"/>
</dbReference>
<dbReference type="HOGENOM" id="CLU_2414098_0_0_1"/>
<dbReference type="AlphaFoldDB" id="A0A0C3EYT4"/>
<protein>
    <submittedName>
        <fullName evidence="1">Uncharacterized protein</fullName>
    </submittedName>
</protein>
<organism evidence="1 2">
    <name type="scientific">Piloderma croceum (strain F 1598)</name>
    <dbReference type="NCBI Taxonomy" id="765440"/>
    <lineage>
        <taxon>Eukaryota</taxon>
        <taxon>Fungi</taxon>
        <taxon>Dikarya</taxon>
        <taxon>Basidiomycota</taxon>
        <taxon>Agaricomycotina</taxon>
        <taxon>Agaricomycetes</taxon>
        <taxon>Agaricomycetidae</taxon>
        <taxon>Atheliales</taxon>
        <taxon>Atheliaceae</taxon>
        <taxon>Piloderma</taxon>
    </lineage>
</organism>
<sequence>MSAGCQSAGRSKHKMRTVRADGVGRKEGIWYAGERIGRSGKKRCWFARGTDALKEGRQTVQHQPSVCLRRLCGFEVKVYNRRRRSDHVLQPY</sequence>
<reference evidence="1 2" key="1">
    <citation type="submission" date="2014-04" db="EMBL/GenBank/DDBJ databases">
        <authorList>
            <consortium name="DOE Joint Genome Institute"/>
            <person name="Kuo A."/>
            <person name="Tarkka M."/>
            <person name="Buscot F."/>
            <person name="Kohler A."/>
            <person name="Nagy L.G."/>
            <person name="Floudas D."/>
            <person name="Copeland A."/>
            <person name="Barry K.W."/>
            <person name="Cichocki N."/>
            <person name="Veneault-Fourrey C."/>
            <person name="LaButti K."/>
            <person name="Lindquist E.A."/>
            <person name="Lipzen A."/>
            <person name="Lundell T."/>
            <person name="Morin E."/>
            <person name="Murat C."/>
            <person name="Sun H."/>
            <person name="Tunlid A."/>
            <person name="Henrissat B."/>
            <person name="Grigoriev I.V."/>
            <person name="Hibbett D.S."/>
            <person name="Martin F."/>
            <person name="Nordberg H.P."/>
            <person name="Cantor M.N."/>
            <person name="Hua S.X."/>
        </authorList>
    </citation>
    <scope>NUCLEOTIDE SEQUENCE [LARGE SCALE GENOMIC DNA]</scope>
    <source>
        <strain evidence="1 2">F 1598</strain>
    </source>
</reference>